<evidence type="ECO:0000256" key="3">
    <source>
        <dbReference type="SAM" id="SignalP"/>
    </source>
</evidence>
<feature type="signal peptide" evidence="3">
    <location>
        <begin position="1"/>
        <end position="21"/>
    </location>
</feature>
<dbReference type="AlphaFoldDB" id="A0A504YWM4"/>
<organism evidence="4 5">
    <name type="scientific">Fasciola gigantica</name>
    <name type="common">Giant liver fluke</name>
    <dbReference type="NCBI Taxonomy" id="46835"/>
    <lineage>
        <taxon>Eukaryota</taxon>
        <taxon>Metazoa</taxon>
        <taxon>Spiralia</taxon>
        <taxon>Lophotrochozoa</taxon>
        <taxon>Platyhelminthes</taxon>
        <taxon>Trematoda</taxon>
        <taxon>Digenea</taxon>
        <taxon>Plagiorchiida</taxon>
        <taxon>Echinostomata</taxon>
        <taxon>Echinostomatoidea</taxon>
        <taxon>Fasciolidae</taxon>
        <taxon>Fasciola</taxon>
    </lineage>
</organism>
<name>A0A504YWM4_FASGI</name>
<feature type="compositionally biased region" description="Pro residues" evidence="1">
    <location>
        <begin position="265"/>
        <end position="280"/>
    </location>
</feature>
<dbReference type="OrthoDB" id="6273410at2759"/>
<reference evidence="4 5" key="1">
    <citation type="submission" date="2019-04" db="EMBL/GenBank/DDBJ databases">
        <title>Annotation for the trematode Fasciola gigantica.</title>
        <authorList>
            <person name="Choi Y.-J."/>
        </authorList>
    </citation>
    <scope>NUCLEOTIDE SEQUENCE [LARGE SCALE GENOMIC DNA]</scope>
    <source>
        <strain evidence="4">Uganda_cow_1</strain>
    </source>
</reference>
<evidence type="ECO:0000256" key="2">
    <source>
        <dbReference type="SAM" id="Phobius"/>
    </source>
</evidence>
<evidence type="ECO:0000256" key="1">
    <source>
        <dbReference type="SAM" id="MobiDB-lite"/>
    </source>
</evidence>
<evidence type="ECO:0000313" key="4">
    <source>
        <dbReference type="EMBL" id="TPP62487.1"/>
    </source>
</evidence>
<keyword evidence="3" id="KW-0732">Signal</keyword>
<feature type="chain" id="PRO_5021283121" description="CX domain-containing protein" evidence="3">
    <location>
        <begin position="22"/>
        <end position="295"/>
    </location>
</feature>
<evidence type="ECO:0008006" key="6">
    <source>
        <dbReference type="Google" id="ProtNLM"/>
    </source>
</evidence>
<gene>
    <name evidence="4" type="ORF">FGIG_09403</name>
</gene>
<keyword evidence="2" id="KW-0472">Membrane</keyword>
<feature type="region of interest" description="Disordered" evidence="1">
    <location>
        <begin position="201"/>
        <end position="295"/>
    </location>
</feature>
<keyword evidence="2" id="KW-1133">Transmembrane helix</keyword>
<keyword evidence="2" id="KW-0812">Transmembrane</keyword>
<dbReference type="STRING" id="46835.A0A504YWM4"/>
<sequence length="295" mass="32147">MRCGFVLLILFIALLTGFIECGRPGGSKSSSRSGNRYRVVSKGSRSFWKHRSFKPKISSSRSRILFPTLGALAGIYIAHRMRPRVHLSSYDDFDRVTVCPGFRTVIDPATGFEKNYSYFVCPDDPDELWNTYCCLEDTSSQGFCCQSNRYRAISYGSSFATFAAVIIAAVAVYCCCCRGRFKSKRSSNNEDRVLVDEQLTLNPNLPYPTGPPMLSYPTPLGAPSSGGAPINPQPVPTIPQSAPSAALGSAWTSGPSAPLDRRPPMDIPPPPYPGTDPAPPYAAEQSTPYPPDPKV</sequence>
<keyword evidence="5" id="KW-1185">Reference proteome</keyword>
<dbReference type="EMBL" id="SUNJ01006786">
    <property type="protein sequence ID" value="TPP62487.1"/>
    <property type="molecule type" value="Genomic_DNA"/>
</dbReference>
<evidence type="ECO:0000313" key="5">
    <source>
        <dbReference type="Proteomes" id="UP000316759"/>
    </source>
</evidence>
<accession>A0A504YWM4</accession>
<feature type="transmembrane region" description="Helical" evidence="2">
    <location>
        <begin position="153"/>
        <end position="176"/>
    </location>
</feature>
<proteinExistence type="predicted"/>
<comment type="caution">
    <text evidence="4">The sequence shown here is derived from an EMBL/GenBank/DDBJ whole genome shotgun (WGS) entry which is preliminary data.</text>
</comment>
<dbReference type="Proteomes" id="UP000316759">
    <property type="component" value="Unassembled WGS sequence"/>
</dbReference>
<protein>
    <recommendedName>
        <fullName evidence="6">CX domain-containing protein</fullName>
    </recommendedName>
</protein>